<dbReference type="EMBL" id="SMJZ01000099">
    <property type="protein sequence ID" value="TDC03984.1"/>
    <property type="molecule type" value="Genomic_DNA"/>
</dbReference>
<dbReference type="InterPro" id="IPR039420">
    <property type="entry name" value="WalR-like"/>
</dbReference>
<dbReference type="Pfam" id="PF00196">
    <property type="entry name" value="GerE"/>
    <property type="match status" value="1"/>
</dbReference>
<dbReference type="GO" id="GO:0000160">
    <property type="term" value="P:phosphorelay signal transduction system"/>
    <property type="evidence" value="ECO:0007669"/>
    <property type="project" value="InterPro"/>
</dbReference>
<feature type="domain" description="HTH luxR-type" evidence="6">
    <location>
        <begin position="148"/>
        <end position="213"/>
    </location>
</feature>
<dbReference type="GO" id="GO:0003677">
    <property type="term" value="F:DNA binding"/>
    <property type="evidence" value="ECO:0007669"/>
    <property type="project" value="UniProtKB-KW"/>
</dbReference>
<feature type="domain" description="Response regulatory" evidence="7">
    <location>
        <begin position="3"/>
        <end position="121"/>
    </location>
</feature>
<dbReference type="InterPro" id="IPR058245">
    <property type="entry name" value="NreC/VraR/RcsB-like_REC"/>
</dbReference>
<dbReference type="GO" id="GO:0006355">
    <property type="term" value="P:regulation of DNA-templated transcription"/>
    <property type="evidence" value="ECO:0007669"/>
    <property type="project" value="InterPro"/>
</dbReference>
<dbReference type="SMART" id="SM00448">
    <property type="entry name" value="REC"/>
    <property type="match status" value="1"/>
</dbReference>
<dbReference type="CDD" id="cd17535">
    <property type="entry name" value="REC_NarL-like"/>
    <property type="match status" value="1"/>
</dbReference>
<evidence type="ECO:0000256" key="1">
    <source>
        <dbReference type="ARBA" id="ARBA00022553"/>
    </source>
</evidence>
<dbReference type="RefSeq" id="WP_132335298.1">
    <property type="nucleotide sequence ID" value="NZ_SMJZ01000099.1"/>
</dbReference>
<sequence>MIRVLLADDQPLIRGGFKAMLDAERDIEVVAEAGDGGLAVERTREALPDVALIDIRMPLLDGIAATRRIAADPALASVHVVILTNYAVDEYVFAALRAGAGGFLVKDIEPAELIHAVRVAARGDALLAPAVTRGLIEQFVATPPRPVAPPELGALTGREREVMTLVAAGLSNEEIADHLTISHLTAKTHVSRAMTKLGARDRAQLVVYAYESGLVTPGRRAGDGGRSA</sequence>
<evidence type="ECO:0000313" key="8">
    <source>
        <dbReference type="EMBL" id="TDC03984.1"/>
    </source>
</evidence>
<dbReference type="AlphaFoldDB" id="A0A4R4N7H0"/>
<dbReference type="SUPFAM" id="SSF46894">
    <property type="entry name" value="C-terminal effector domain of the bipartite response regulators"/>
    <property type="match status" value="1"/>
</dbReference>
<gene>
    <name evidence="8" type="ORF">E1267_24410</name>
</gene>
<dbReference type="InterPro" id="IPR016032">
    <property type="entry name" value="Sig_transdc_resp-reg_C-effctor"/>
</dbReference>
<comment type="caution">
    <text evidence="8">The sequence shown here is derived from an EMBL/GenBank/DDBJ whole genome shotgun (WGS) entry which is preliminary data.</text>
</comment>
<dbReference type="Proteomes" id="UP000295157">
    <property type="component" value="Unassembled WGS sequence"/>
</dbReference>
<dbReference type="CDD" id="cd06170">
    <property type="entry name" value="LuxR_C_like"/>
    <property type="match status" value="1"/>
</dbReference>
<evidence type="ECO:0000256" key="3">
    <source>
        <dbReference type="ARBA" id="ARBA00023125"/>
    </source>
</evidence>
<dbReference type="Gene3D" id="3.40.50.2300">
    <property type="match status" value="1"/>
</dbReference>
<keyword evidence="9" id="KW-1185">Reference proteome</keyword>
<organism evidence="8 9">
    <name type="scientific">Nonomuraea longispora</name>
    <dbReference type="NCBI Taxonomy" id="1848320"/>
    <lineage>
        <taxon>Bacteria</taxon>
        <taxon>Bacillati</taxon>
        <taxon>Actinomycetota</taxon>
        <taxon>Actinomycetes</taxon>
        <taxon>Streptosporangiales</taxon>
        <taxon>Streptosporangiaceae</taxon>
        <taxon>Nonomuraea</taxon>
    </lineage>
</organism>
<name>A0A4R4N7H0_9ACTN</name>
<evidence type="ECO:0000313" key="9">
    <source>
        <dbReference type="Proteomes" id="UP000295157"/>
    </source>
</evidence>
<evidence type="ECO:0000256" key="5">
    <source>
        <dbReference type="PROSITE-ProRule" id="PRU00169"/>
    </source>
</evidence>
<dbReference type="InterPro" id="IPR011006">
    <property type="entry name" value="CheY-like_superfamily"/>
</dbReference>
<evidence type="ECO:0000259" key="7">
    <source>
        <dbReference type="PROSITE" id="PS50110"/>
    </source>
</evidence>
<dbReference type="SMART" id="SM00421">
    <property type="entry name" value="HTH_LUXR"/>
    <property type="match status" value="1"/>
</dbReference>
<dbReference type="PROSITE" id="PS50110">
    <property type="entry name" value="RESPONSE_REGULATORY"/>
    <property type="match status" value="1"/>
</dbReference>
<evidence type="ECO:0000259" key="6">
    <source>
        <dbReference type="PROSITE" id="PS50043"/>
    </source>
</evidence>
<dbReference type="PRINTS" id="PR00038">
    <property type="entry name" value="HTHLUXR"/>
</dbReference>
<dbReference type="PANTHER" id="PTHR43214:SF24">
    <property type="entry name" value="TRANSCRIPTIONAL REGULATORY PROTEIN NARL-RELATED"/>
    <property type="match status" value="1"/>
</dbReference>
<keyword evidence="2" id="KW-0805">Transcription regulation</keyword>
<dbReference type="PANTHER" id="PTHR43214">
    <property type="entry name" value="TWO-COMPONENT RESPONSE REGULATOR"/>
    <property type="match status" value="1"/>
</dbReference>
<dbReference type="InterPro" id="IPR001789">
    <property type="entry name" value="Sig_transdc_resp-reg_receiver"/>
</dbReference>
<dbReference type="OrthoDB" id="3531307at2"/>
<dbReference type="PROSITE" id="PS50043">
    <property type="entry name" value="HTH_LUXR_2"/>
    <property type="match status" value="1"/>
</dbReference>
<keyword evidence="4" id="KW-0804">Transcription</keyword>
<dbReference type="InterPro" id="IPR000792">
    <property type="entry name" value="Tscrpt_reg_LuxR_C"/>
</dbReference>
<evidence type="ECO:0000256" key="2">
    <source>
        <dbReference type="ARBA" id="ARBA00023015"/>
    </source>
</evidence>
<keyword evidence="1 5" id="KW-0597">Phosphoprotein</keyword>
<reference evidence="8 9" key="1">
    <citation type="submission" date="2019-02" db="EMBL/GenBank/DDBJ databases">
        <title>Draft genome sequences of novel Actinobacteria.</title>
        <authorList>
            <person name="Sahin N."/>
            <person name="Ay H."/>
            <person name="Saygin H."/>
        </authorList>
    </citation>
    <scope>NUCLEOTIDE SEQUENCE [LARGE SCALE GENOMIC DNA]</scope>
    <source>
        <strain evidence="8 9">KC201</strain>
    </source>
</reference>
<feature type="modified residue" description="4-aspartylphosphate" evidence="5">
    <location>
        <position position="54"/>
    </location>
</feature>
<accession>A0A4R4N7H0</accession>
<keyword evidence="3" id="KW-0238">DNA-binding</keyword>
<dbReference type="Pfam" id="PF00072">
    <property type="entry name" value="Response_reg"/>
    <property type="match status" value="1"/>
</dbReference>
<dbReference type="SUPFAM" id="SSF52172">
    <property type="entry name" value="CheY-like"/>
    <property type="match status" value="1"/>
</dbReference>
<protein>
    <submittedName>
        <fullName evidence="8">Response regulator transcription factor</fullName>
    </submittedName>
</protein>
<evidence type="ECO:0000256" key="4">
    <source>
        <dbReference type="ARBA" id="ARBA00023163"/>
    </source>
</evidence>
<proteinExistence type="predicted"/>